<keyword evidence="2" id="KW-1185">Reference proteome</keyword>
<reference evidence="2" key="1">
    <citation type="journal article" date="2019" name="Int. J. Syst. Evol. Microbiol.">
        <title>The Global Catalogue of Microorganisms (GCM) 10K type strain sequencing project: providing services to taxonomists for standard genome sequencing and annotation.</title>
        <authorList>
            <consortium name="The Broad Institute Genomics Platform"/>
            <consortium name="The Broad Institute Genome Sequencing Center for Infectious Disease"/>
            <person name="Wu L."/>
            <person name="Ma J."/>
        </authorList>
    </citation>
    <scope>NUCLEOTIDE SEQUENCE [LARGE SCALE GENOMIC DNA]</scope>
    <source>
        <strain evidence="2">CGMCC 1.15942</strain>
    </source>
</reference>
<dbReference type="RefSeq" id="WP_157894267.1">
    <property type="nucleotide sequence ID" value="NZ_BMKI01000021.1"/>
</dbReference>
<proteinExistence type="predicted"/>
<evidence type="ECO:0000313" key="1">
    <source>
        <dbReference type="EMBL" id="GGD05094.1"/>
    </source>
</evidence>
<dbReference type="Proteomes" id="UP000630615">
    <property type="component" value="Unassembled WGS sequence"/>
</dbReference>
<organism evidence="1 2">
    <name type="scientific">Enterococcus wangshanyuanii</name>
    <dbReference type="NCBI Taxonomy" id="2005703"/>
    <lineage>
        <taxon>Bacteria</taxon>
        <taxon>Bacillati</taxon>
        <taxon>Bacillota</taxon>
        <taxon>Bacilli</taxon>
        <taxon>Lactobacillales</taxon>
        <taxon>Enterococcaceae</taxon>
        <taxon>Enterococcus</taxon>
    </lineage>
</organism>
<dbReference type="EMBL" id="BMKI01000021">
    <property type="protein sequence ID" value="GGD05094.1"/>
    <property type="molecule type" value="Genomic_DNA"/>
</dbReference>
<gene>
    <name evidence="1" type="ORF">GCM10011573_38280</name>
</gene>
<protein>
    <submittedName>
        <fullName evidence="1">Uncharacterized protein</fullName>
    </submittedName>
</protein>
<sequence>MSTPQYREMALKVELFEMGWTLNEIENTDLSELMKLLAFRDGAKEYQDLKYLDENTMF</sequence>
<accession>A0ABQ1PVT9</accession>
<name>A0ABQ1PVT9_9ENTE</name>
<comment type="caution">
    <text evidence="1">The sequence shown here is derived from an EMBL/GenBank/DDBJ whole genome shotgun (WGS) entry which is preliminary data.</text>
</comment>
<evidence type="ECO:0000313" key="2">
    <source>
        <dbReference type="Proteomes" id="UP000630615"/>
    </source>
</evidence>